<organism evidence="1 2">
    <name type="scientific">Halogeometricum borinquense</name>
    <dbReference type="NCBI Taxonomy" id="60847"/>
    <lineage>
        <taxon>Archaea</taxon>
        <taxon>Methanobacteriati</taxon>
        <taxon>Methanobacteriota</taxon>
        <taxon>Stenosarchaea group</taxon>
        <taxon>Halobacteria</taxon>
        <taxon>Halobacteriales</taxon>
        <taxon>Haloferacaceae</taxon>
        <taxon>Halogeometricum</taxon>
    </lineage>
</organism>
<evidence type="ECO:0000313" key="1">
    <source>
        <dbReference type="EMBL" id="RYJ08163.1"/>
    </source>
</evidence>
<reference evidence="1 2" key="1">
    <citation type="submission" date="2018-12" db="EMBL/GenBank/DDBJ databases">
        <title>Genome analysis provides insights into bioremediation potentialities of Halogeometricum borinquense strain N11.</title>
        <authorList>
            <person name="Najjari A."/>
            <person name="Youssef N."/>
            <person name="Fhoula I."/>
            <person name="Ben Dhia O."/>
            <person name="Mahjoubi M."/>
            <person name="Ouzari H.I."/>
            <person name="Cherif A."/>
        </authorList>
    </citation>
    <scope>NUCLEOTIDE SEQUENCE [LARGE SCALE GENOMIC DNA]</scope>
    <source>
        <strain evidence="1 2">N11</strain>
    </source>
</reference>
<comment type="caution">
    <text evidence="1">The sequence shown here is derived from an EMBL/GenBank/DDBJ whole genome shotgun (WGS) entry which is preliminary data.</text>
</comment>
<sequence>MTVPVPNIDELDLTEEPVDPRPYSDLVAALMEIRSCSRPDAETWVDRVGDEKAERVIRARWLKSDFKY</sequence>
<name>A0A482TAX2_9EURY</name>
<proteinExistence type="predicted"/>
<gene>
    <name evidence="1" type="ORF">ELS19_16450</name>
</gene>
<protein>
    <submittedName>
        <fullName evidence="1">Uncharacterized protein</fullName>
    </submittedName>
</protein>
<dbReference type="GeneID" id="9988769"/>
<dbReference type="RefSeq" id="WP_013440768.1">
    <property type="nucleotide sequence ID" value="NZ_RZHH01000003.1"/>
</dbReference>
<evidence type="ECO:0000313" key="2">
    <source>
        <dbReference type="Proteomes" id="UP000294028"/>
    </source>
</evidence>
<accession>A0A482TAX2</accession>
<dbReference type="EMBL" id="RZHH01000003">
    <property type="protein sequence ID" value="RYJ08163.1"/>
    <property type="molecule type" value="Genomic_DNA"/>
</dbReference>
<dbReference type="Proteomes" id="UP000294028">
    <property type="component" value="Unassembled WGS sequence"/>
</dbReference>
<dbReference type="AlphaFoldDB" id="A0A482TAX2"/>